<dbReference type="AlphaFoldDB" id="F8NZ47"/>
<dbReference type="EMBL" id="GL945435">
    <property type="protein sequence ID" value="EGO23867.1"/>
    <property type="molecule type" value="Genomic_DNA"/>
</dbReference>
<organism>
    <name type="scientific">Serpula lacrymans var. lacrymans (strain S7.9)</name>
    <name type="common">Dry rot fungus</name>
    <dbReference type="NCBI Taxonomy" id="578457"/>
    <lineage>
        <taxon>Eukaryota</taxon>
        <taxon>Fungi</taxon>
        <taxon>Dikarya</taxon>
        <taxon>Basidiomycota</taxon>
        <taxon>Agaricomycotina</taxon>
        <taxon>Agaricomycetes</taxon>
        <taxon>Agaricomycetidae</taxon>
        <taxon>Boletales</taxon>
        <taxon>Coniophorineae</taxon>
        <taxon>Serpulaceae</taxon>
        <taxon>Serpula</taxon>
    </lineage>
</organism>
<sequence>MLERYSILFFVFEFVDDADAARAAWTSRVVEGATGAQGLTLETYSTQAVTHTQHPLHPSAVQGQQVDAADEVGASSAQIFHVSQRKEQESNSNSAMAFTTYRSPFTVYPLLLSQSSSAISSDDPSSLHKDFSSQAGLAQSENSESHSLSLYHRISTITPSVPSPSSQASSSSSTYSSSSSHISLPRVSLPDFQQLKQATLQLVLSQLTAGDTSRRVCQYEVPGGGVCRDQTCEDVHLSRIAGSSVGTMAIDVEPTDFDTATYVHDGLPPIWRARCNTKDIENALDAVRRRGSMKGFEARVREALVLLGIPVSSGTPTAT</sequence>
<evidence type="ECO:0008006" key="2">
    <source>
        <dbReference type="Google" id="ProtNLM"/>
    </source>
</evidence>
<dbReference type="RefSeq" id="XP_007319629.1">
    <property type="nucleotide sequence ID" value="XM_007319567.1"/>
</dbReference>
<accession>F8NZ47</accession>
<name>F8NZ47_SERL9</name>
<reference evidence="1" key="1">
    <citation type="submission" date="2011-04" db="EMBL/GenBank/DDBJ databases">
        <title>Evolution of plant cell wall degrading machinery underlies the functional diversity of forest fungi.</title>
        <authorList>
            <consortium name="US DOE Joint Genome Institute (JGI-PGF)"/>
            <person name="Eastwood D.C."/>
            <person name="Floudas D."/>
            <person name="Binder M."/>
            <person name="Majcherczyk A."/>
            <person name="Schneider P."/>
            <person name="Aerts A."/>
            <person name="Asiegbu F.O."/>
            <person name="Baker S.E."/>
            <person name="Barry K."/>
            <person name="Bendiksby M."/>
            <person name="Blumentritt M."/>
            <person name="Coutinho P.M."/>
            <person name="Cullen D."/>
            <person name="Cullen D."/>
            <person name="Gathman A."/>
            <person name="Goodell B."/>
            <person name="Henrissat B."/>
            <person name="Ihrmark K."/>
            <person name="Kauserud H."/>
            <person name="Kohler A."/>
            <person name="LaButti K."/>
            <person name="Lapidus A."/>
            <person name="Lavin J.L."/>
            <person name="Lee Y.-H."/>
            <person name="Lindquist E."/>
            <person name="Lilly W."/>
            <person name="Lucas S."/>
            <person name="Morin E."/>
            <person name="Murat C."/>
            <person name="Oguiza J.A."/>
            <person name="Park J."/>
            <person name="Pisabarro A.G."/>
            <person name="Riley R."/>
            <person name="Rosling A."/>
            <person name="Salamov A."/>
            <person name="Schmidt O."/>
            <person name="Schmutz J."/>
            <person name="Skrede I."/>
            <person name="Stenlid J."/>
            <person name="Wiebenga A."/>
            <person name="Xie X."/>
            <person name="Kues U."/>
            <person name="Hibbett D.S."/>
            <person name="Hoffmeister D."/>
            <person name="Hogberg N."/>
            <person name="Martin F."/>
            <person name="Grigoriev I.V."/>
            <person name="Watkinson S.C."/>
        </authorList>
    </citation>
    <scope>NUCLEOTIDE SEQUENCE</scope>
    <source>
        <strain evidence="1">S7.9</strain>
    </source>
</reference>
<dbReference type="GeneID" id="18819735"/>
<dbReference type="HOGENOM" id="CLU_871997_0_0_1"/>
<dbReference type="KEGG" id="sla:SERLADRAFT_470280"/>
<dbReference type="OrthoDB" id="2747179at2759"/>
<protein>
    <recommendedName>
        <fullName evidence="2">Zinc-finger domain-containing protein</fullName>
    </recommendedName>
</protein>
<dbReference type="Proteomes" id="UP000008064">
    <property type="component" value="Unassembled WGS sequence"/>
</dbReference>
<gene>
    <name evidence="1" type="ORF">SERLADRAFT_470280</name>
</gene>
<proteinExistence type="predicted"/>
<evidence type="ECO:0000313" key="1">
    <source>
        <dbReference type="EMBL" id="EGO23867.1"/>
    </source>
</evidence>